<gene>
    <name evidence="2" type="ORF">D9615_005889</name>
</gene>
<feature type="transmembrane region" description="Helical" evidence="1">
    <location>
        <begin position="293"/>
        <end position="313"/>
    </location>
</feature>
<name>A0A8H5H9M9_9AGAR</name>
<comment type="caution">
    <text evidence="2">The sequence shown here is derived from an EMBL/GenBank/DDBJ whole genome shotgun (WGS) entry which is preliminary data.</text>
</comment>
<dbReference type="EMBL" id="JAACJP010000017">
    <property type="protein sequence ID" value="KAF5379211.1"/>
    <property type="molecule type" value="Genomic_DNA"/>
</dbReference>
<sequence>MFPRSIELSQDLVNELRDILIHSMGGKFSDFRPILRRVDEHLVDQILSPTSTVPYSVGDLEKMLSLANNLKKNVHGKFQGSTCFLSSLMYVFVRQRFYDFHGQPGARMGSDQSVYGKAQHKRSWIILSLSPCLFFAPHVHLRALEKMWIDGITRSVLWADFMAKLYAEWQEFTLYGTVLLNANVAFLAIQSVDENHENARSPAQIASYASIAASIGTIILGLLLVRQNRSKGRDTVVDASTYLHKRSNQAMGLETLAIMFALPYALLMWGMVSFLFAFLYICFEGSDIYTRMLVGAAWVAIASLIMCCIWMAWEQLPESESAVDESDSGVKEEVNTNEQLSGQKVVSKPSGIAWKWRALIFRRGTTDSERTVV</sequence>
<accession>A0A8H5H9M9</accession>
<protein>
    <submittedName>
        <fullName evidence="2">Uncharacterized protein</fullName>
    </submittedName>
</protein>
<feature type="transmembrane region" description="Helical" evidence="1">
    <location>
        <begin position="204"/>
        <end position="225"/>
    </location>
</feature>
<evidence type="ECO:0000313" key="2">
    <source>
        <dbReference type="EMBL" id="KAF5379211.1"/>
    </source>
</evidence>
<proteinExistence type="predicted"/>
<feature type="transmembrane region" description="Helical" evidence="1">
    <location>
        <begin position="172"/>
        <end position="192"/>
    </location>
</feature>
<keyword evidence="1" id="KW-0472">Membrane</keyword>
<keyword evidence="3" id="KW-1185">Reference proteome</keyword>
<dbReference type="Proteomes" id="UP000565441">
    <property type="component" value="Unassembled WGS sequence"/>
</dbReference>
<evidence type="ECO:0000256" key="1">
    <source>
        <dbReference type="SAM" id="Phobius"/>
    </source>
</evidence>
<feature type="transmembrane region" description="Helical" evidence="1">
    <location>
        <begin position="256"/>
        <end position="281"/>
    </location>
</feature>
<keyword evidence="1" id="KW-0812">Transmembrane</keyword>
<organism evidence="2 3">
    <name type="scientific">Tricholomella constricta</name>
    <dbReference type="NCBI Taxonomy" id="117010"/>
    <lineage>
        <taxon>Eukaryota</taxon>
        <taxon>Fungi</taxon>
        <taxon>Dikarya</taxon>
        <taxon>Basidiomycota</taxon>
        <taxon>Agaricomycotina</taxon>
        <taxon>Agaricomycetes</taxon>
        <taxon>Agaricomycetidae</taxon>
        <taxon>Agaricales</taxon>
        <taxon>Tricholomatineae</taxon>
        <taxon>Lyophyllaceae</taxon>
        <taxon>Tricholomella</taxon>
    </lineage>
</organism>
<dbReference type="AlphaFoldDB" id="A0A8H5H9M9"/>
<keyword evidence="1" id="KW-1133">Transmembrane helix</keyword>
<evidence type="ECO:0000313" key="3">
    <source>
        <dbReference type="Proteomes" id="UP000565441"/>
    </source>
</evidence>
<reference evidence="2 3" key="1">
    <citation type="journal article" date="2020" name="ISME J.">
        <title>Uncovering the hidden diversity of litter-decomposition mechanisms in mushroom-forming fungi.</title>
        <authorList>
            <person name="Floudas D."/>
            <person name="Bentzer J."/>
            <person name="Ahren D."/>
            <person name="Johansson T."/>
            <person name="Persson P."/>
            <person name="Tunlid A."/>
        </authorList>
    </citation>
    <scope>NUCLEOTIDE SEQUENCE [LARGE SCALE GENOMIC DNA]</scope>
    <source>
        <strain evidence="2 3">CBS 661.87</strain>
    </source>
</reference>
<dbReference type="OrthoDB" id="2657661at2759"/>